<dbReference type="GO" id="GO:0099536">
    <property type="term" value="P:synaptic signaling"/>
    <property type="evidence" value="ECO:0007669"/>
    <property type="project" value="TreeGrafter"/>
</dbReference>
<feature type="compositionally biased region" description="Basic and acidic residues" evidence="6">
    <location>
        <begin position="126"/>
        <end position="136"/>
    </location>
</feature>
<dbReference type="SUPFAM" id="SSF47473">
    <property type="entry name" value="EF-hand"/>
    <property type="match status" value="1"/>
</dbReference>
<organism evidence="8 9">
    <name type="scientific">Dibothriocephalus latus</name>
    <name type="common">Fish tapeworm</name>
    <name type="synonym">Diphyllobothrium latum</name>
    <dbReference type="NCBI Taxonomy" id="60516"/>
    <lineage>
        <taxon>Eukaryota</taxon>
        <taxon>Metazoa</taxon>
        <taxon>Spiralia</taxon>
        <taxon>Lophotrochozoa</taxon>
        <taxon>Platyhelminthes</taxon>
        <taxon>Cestoda</taxon>
        <taxon>Eucestoda</taxon>
        <taxon>Diphyllobothriidea</taxon>
        <taxon>Diphyllobothriidae</taxon>
        <taxon>Dibothriocephalus</taxon>
    </lineage>
</organism>
<keyword evidence="4" id="KW-0106">Calcium</keyword>
<keyword evidence="9" id="KW-1185">Reference proteome</keyword>
<evidence type="ECO:0000256" key="2">
    <source>
        <dbReference type="ARBA" id="ARBA00004496"/>
    </source>
</evidence>
<dbReference type="Gene3D" id="6.10.140.70">
    <property type="match status" value="1"/>
</dbReference>
<dbReference type="AlphaFoldDB" id="A0A3P7NVM9"/>
<dbReference type="Proteomes" id="UP000281553">
    <property type="component" value="Unassembled WGS sequence"/>
</dbReference>
<evidence type="ECO:0000256" key="4">
    <source>
        <dbReference type="ARBA" id="ARBA00022837"/>
    </source>
</evidence>
<gene>
    <name evidence="8" type="ORF">DILT_LOCUS5427</name>
</gene>
<dbReference type="PANTHER" id="PTHR12268:SF14">
    <property type="entry name" value="DYSTROPHIN-1"/>
    <property type="match status" value="1"/>
</dbReference>
<feature type="region of interest" description="Disordered" evidence="6">
    <location>
        <begin position="168"/>
        <end position="233"/>
    </location>
</feature>
<evidence type="ECO:0000313" key="9">
    <source>
        <dbReference type="Proteomes" id="UP000281553"/>
    </source>
</evidence>
<name>A0A3P7NVM9_DIBLA</name>
<protein>
    <recommendedName>
        <fullName evidence="7">EF-hand domain-containing protein</fullName>
    </recommendedName>
</protein>
<feature type="domain" description="EF-hand" evidence="7">
    <location>
        <begin position="3"/>
        <end position="80"/>
    </location>
</feature>
<accession>A0A3P7NVM9</accession>
<feature type="compositionally biased region" description="Polar residues" evidence="6">
    <location>
        <begin position="208"/>
        <end position="217"/>
    </location>
</feature>
<sequence>MLELLQRLDEDNEIRFTAYRTAAKFRKLQQFTFFDQLPLNAVTETFARHGLALPICGEGCDGRMMDVTQIVNCLTTLYCRVWDILAGNPDVVKVVATSPNHTGPGKPPLLHNDSATSKEITTTLEPTRDQDSHTASETKTLTRHHSQKKALNCVPGALCHSSKKTDHYNEFTAKPLPPSAKQQQHKSSSSTLNEDDTTTNNPPSSTNHPATRQSDQPASPGEEFSPWVADGSH</sequence>
<reference evidence="8 9" key="1">
    <citation type="submission" date="2018-11" db="EMBL/GenBank/DDBJ databases">
        <authorList>
            <consortium name="Pathogen Informatics"/>
        </authorList>
    </citation>
    <scope>NUCLEOTIDE SEQUENCE [LARGE SCALE GENOMIC DNA]</scope>
</reference>
<feature type="compositionally biased region" description="Low complexity" evidence="6">
    <location>
        <begin position="198"/>
        <end position="207"/>
    </location>
</feature>
<proteinExistence type="predicted"/>
<evidence type="ECO:0000256" key="1">
    <source>
        <dbReference type="ARBA" id="ARBA00004278"/>
    </source>
</evidence>
<dbReference type="Pfam" id="PF09068">
    <property type="entry name" value="EF-hand_2"/>
    <property type="match status" value="1"/>
</dbReference>
<dbReference type="EMBL" id="UYRU01047384">
    <property type="protein sequence ID" value="VDN09596.1"/>
    <property type="molecule type" value="Genomic_DNA"/>
</dbReference>
<dbReference type="PANTHER" id="PTHR12268">
    <property type="entry name" value="E3 UBIQUITIN-PROTEIN LIGASE KCMF1"/>
    <property type="match status" value="1"/>
</dbReference>
<keyword evidence="5" id="KW-0206">Cytoskeleton</keyword>
<dbReference type="OrthoDB" id="6257174at2759"/>
<dbReference type="GO" id="GO:0005886">
    <property type="term" value="C:plasma membrane"/>
    <property type="evidence" value="ECO:0007669"/>
    <property type="project" value="TreeGrafter"/>
</dbReference>
<feature type="non-terminal residue" evidence="8">
    <location>
        <position position="233"/>
    </location>
</feature>
<dbReference type="GO" id="GO:0045202">
    <property type="term" value="C:synapse"/>
    <property type="evidence" value="ECO:0007669"/>
    <property type="project" value="GOC"/>
</dbReference>
<evidence type="ECO:0000256" key="6">
    <source>
        <dbReference type="SAM" id="MobiDB-lite"/>
    </source>
</evidence>
<dbReference type="InterPro" id="IPR050774">
    <property type="entry name" value="KCMF1/Dystrophin"/>
</dbReference>
<dbReference type="InterPro" id="IPR011992">
    <property type="entry name" value="EF-hand-dom_pair"/>
</dbReference>
<dbReference type="InterPro" id="IPR015153">
    <property type="entry name" value="EF-hand_dom_typ1"/>
</dbReference>
<evidence type="ECO:0000256" key="5">
    <source>
        <dbReference type="ARBA" id="ARBA00023212"/>
    </source>
</evidence>
<evidence type="ECO:0000313" key="8">
    <source>
        <dbReference type="EMBL" id="VDN09596.1"/>
    </source>
</evidence>
<feature type="compositionally biased region" description="Low complexity" evidence="6">
    <location>
        <begin position="179"/>
        <end position="190"/>
    </location>
</feature>
<evidence type="ECO:0000259" key="7">
    <source>
        <dbReference type="Pfam" id="PF09068"/>
    </source>
</evidence>
<evidence type="ECO:0000256" key="3">
    <source>
        <dbReference type="ARBA" id="ARBA00022490"/>
    </source>
</evidence>
<feature type="region of interest" description="Disordered" evidence="6">
    <location>
        <begin position="122"/>
        <end position="147"/>
    </location>
</feature>
<comment type="subcellular location">
    <subcellularLocation>
        <location evidence="1">Cell membrane</location>
        <location evidence="1">Sarcolemma</location>
        <topology evidence="1">Peripheral membrane protein</topology>
        <orientation evidence="1">Cytoplasmic side</orientation>
    </subcellularLocation>
    <subcellularLocation>
        <location evidence="2">Cytoplasm</location>
    </subcellularLocation>
</comment>
<keyword evidence="3" id="KW-0963">Cytoplasm</keyword>